<dbReference type="Proteomes" id="UP000324222">
    <property type="component" value="Unassembled WGS sequence"/>
</dbReference>
<dbReference type="EMBL" id="VSRR010063086">
    <property type="protein sequence ID" value="MPC83659.1"/>
    <property type="molecule type" value="Genomic_DNA"/>
</dbReference>
<accession>A0A5B7INN5</accession>
<comment type="caution">
    <text evidence="1">The sequence shown here is derived from an EMBL/GenBank/DDBJ whole genome shotgun (WGS) entry which is preliminary data.</text>
</comment>
<gene>
    <name evidence="1" type="ORF">E2C01_078373</name>
</gene>
<sequence length="28" mass="3108">MFANLYPRICSDQQNPGFGFGGSDSDQR</sequence>
<evidence type="ECO:0000313" key="2">
    <source>
        <dbReference type="Proteomes" id="UP000324222"/>
    </source>
</evidence>
<name>A0A5B7INN5_PORTR</name>
<proteinExistence type="predicted"/>
<protein>
    <submittedName>
        <fullName evidence="1">Uncharacterized protein</fullName>
    </submittedName>
</protein>
<reference evidence="1 2" key="1">
    <citation type="submission" date="2019-05" db="EMBL/GenBank/DDBJ databases">
        <title>Another draft genome of Portunus trituberculatus and its Hox gene families provides insights of decapod evolution.</title>
        <authorList>
            <person name="Jeong J.-H."/>
            <person name="Song I."/>
            <person name="Kim S."/>
            <person name="Choi T."/>
            <person name="Kim D."/>
            <person name="Ryu S."/>
            <person name="Kim W."/>
        </authorList>
    </citation>
    <scope>NUCLEOTIDE SEQUENCE [LARGE SCALE GENOMIC DNA]</scope>
    <source>
        <tissue evidence="1">Muscle</tissue>
    </source>
</reference>
<dbReference type="AlphaFoldDB" id="A0A5B7INN5"/>
<keyword evidence="2" id="KW-1185">Reference proteome</keyword>
<evidence type="ECO:0000313" key="1">
    <source>
        <dbReference type="EMBL" id="MPC83659.1"/>
    </source>
</evidence>
<organism evidence="1 2">
    <name type="scientific">Portunus trituberculatus</name>
    <name type="common">Swimming crab</name>
    <name type="synonym">Neptunus trituberculatus</name>
    <dbReference type="NCBI Taxonomy" id="210409"/>
    <lineage>
        <taxon>Eukaryota</taxon>
        <taxon>Metazoa</taxon>
        <taxon>Ecdysozoa</taxon>
        <taxon>Arthropoda</taxon>
        <taxon>Crustacea</taxon>
        <taxon>Multicrustacea</taxon>
        <taxon>Malacostraca</taxon>
        <taxon>Eumalacostraca</taxon>
        <taxon>Eucarida</taxon>
        <taxon>Decapoda</taxon>
        <taxon>Pleocyemata</taxon>
        <taxon>Brachyura</taxon>
        <taxon>Eubrachyura</taxon>
        <taxon>Portunoidea</taxon>
        <taxon>Portunidae</taxon>
        <taxon>Portuninae</taxon>
        <taxon>Portunus</taxon>
    </lineage>
</organism>